<dbReference type="GeneID" id="14405023"/>
<name>L0K049_9EURY</name>
<dbReference type="KEGG" id="nou:Natoc_1939"/>
<dbReference type="AlphaFoldDB" id="L0K049"/>
<evidence type="ECO:0000313" key="2">
    <source>
        <dbReference type="Proteomes" id="UP000010878"/>
    </source>
</evidence>
<reference evidence="1 2" key="1">
    <citation type="submission" date="2012-11" db="EMBL/GenBank/DDBJ databases">
        <title>FINISHED of Natronococcus occultus SP4, DSM 3396.</title>
        <authorList>
            <consortium name="DOE Joint Genome Institute"/>
            <person name="Eisen J."/>
            <person name="Huntemann M."/>
            <person name="Wei C.-L."/>
            <person name="Han J."/>
            <person name="Detter J.C."/>
            <person name="Han C."/>
            <person name="Tapia R."/>
            <person name="Chen A."/>
            <person name="Kyrpides N."/>
            <person name="Mavromatis K."/>
            <person name="Markowitz V."/>
            <person name="Szeto E."/>
            <person name="Ivanova N."/>
            <person name="Mikhailova N."/>
            <person name="Ovchinnikova G."/>
            <person name="Pagani I."/>
            <person name="Pati A."/>
            <person name="Goodwin L."/>
            <person name="Nordberg H.P."/>
            <person name="Cantor M.N."/>
            <person name="Hua S.X."/>
            <person name="Woyke T."/>
            <person name="Eisen J."/>
            <person name="Klenk H.-P."/>
            <person name="Klenk H.-P."/>
        </authorList>
    </citation>
    <scope>NUCLEOTIDE SEQUENCE [LARGE SCALE GENOMIC DNA]</scope>
    <source>
        <strain evidence="1 2">SP4</strain>
    </source>
</reference>
<gene>
    <name evidence="1" type="ORF">Natoc_1939</name>
</gene>
<protein>
    <submittedName>
        <fullName evidence="1">Uncharacterized protein</fullName>
    </submittedName>
</protein>
<organism evidence="1 2">
    <name type="scientific">Natronococcus occultus SP4</name>
    <dbReference type="NCBI Taxonomy" id="694430"/>
    <lineage>
        <taxon>Archaea</taxon>
        <taxon>Methanobacteriati</taxon>
        <taxon>Methanobacteriota</taxon>
        <taxon>Stenosarchaea group</taxon>
        <taxon>Halobacteria</taxon>
        <taxon>Halobacteriales</taxon>
        <taxon>Natrialbaceae</taxon>
        <taxon>Natronococcus</taxon>
    </lineage>
</organism>
<accession>L0K049</accession>
<proteinExistence type="predicted"/>
<sequence length="75" mass="8212">MAKERESCGRCGVSVAVEAADADRDDEERAGHDPYGEARIEVDEDELRRLSPGAWLSGVAERIGALGDRLAWGRR</sequence>
<dbReference type="OrthoDB" id="165777at2157"/>
<dbReference type="HOGENOM" id="CLU_182710_0_0_2"/>
<dbReference type="RefSeq" id="WP_015321173.1">
    <property type="nucleotide sequence ID" value="NC_019974.1"/>
</dbReference>
<dbReference type="InterPro" id="IPR058320">
    <property type="entry name" value="DUF8007"/>
</dbReference>
<dbReference type="Proteomes" id="UP000010878">
    <property type="component" value="Chromosome"/>
</dbReference>
<keyword evidence="2" id="KW-1185">Reference proteome</keyword>
<dbReference type="eggNOG" id="arCOG06327">
    <property type="taxonomic scope" value="Archaea"/>
</dbReference>
<evidence type="ECO:0000313" key="1">
    <source>
        <dbReference type="EMBL" id="AGB37729.1"/>
    </source>
</evidence>
<dbReference type="Pfam" id="PF26029">
    <property type="entry name" value="DUF8007"/>
    <property type="match status" value="1"/>
</dbReference>
<dbReference type="EMBL" id="CP003929">
    <property type="protein sequence ID" value="AGB37729.1"/>
    <property type="molecule type" value="Genomic_DNA"/>
</dbReference>